<evidence type="ECO:0000259" key="4">
    <source>
        <dbReference type="Pfam" id="PF00588"/>
    </source>
</evidence>
<keyword evidence="7" id="KW-1185">Reference proteome</keyword>
<dbReference type="Pfam" id="PF22435">
    <property type="entry name" value="MRM3-like_sub_bind"/>
    <property type="match status" value="1"/>
</dbReference>
<dbReference type="GO" id="GO:0003723">
    <property type="term" value="F:RNA binding"/>
    <property type="evidence" value="ECO:0007669"/>
    <property type="project" value="InterPro"/>
</dbReference>
<evidence type="ECO:0000256" key="3">
    <source>
        <dbReference type="ARBA" id="ARBA00022679"/>
    </source>
</evidence>
<dbReference type="InterPro" id="IPR053888">
    <property type="entry name" value="MRM3-like_sub_bind"/>
</dbReference>
<keyword evidence="2 6" id="KW-0489">Methyltransferase</keyword>
<gene>
    <name evidence="6" type="ORF">SAMN02745168_1005</name>
</gene>
<dbReference type="InterPro" id="IPR029028">
    <property type="entry name" value="Alpha/beta_knot_MTases"/>
</dbReference>
<dbReference type="Pfam" id="PF00588">
    <property type="entry name" value="SpoU_methylase"/>
    <property type="match status" value="1"/>
</dbReference>
<dbReference type="InterPro" id="IPR001537">
    <property type="entry name" value="SpoU_MeTrfase"/>
</dbReference>
<dbReference type="GO" id="GO:0006396">
    <property type="term" value="P:RNA processing"/>
    <property type="evidence" value="ECO:0007669"/>
    <property type="project" value="InterPro"/>
</dbReference>
<keyword evidence="3 6" id="KW-0808">Transferase</keyword>
<comment type="similarity">
    <text evidence="1">Belongs to the class IV-like SAM-binding methyltransferase superfamily. RNA methyltransferase TrmH family.</text>
</comment>
<dbReference type="PANTHER" id="PTHR43191">
    <property type="entry name" value="RRNA METHYLTRANSFERASE 3"/>
    <property type="match status" value="1"/>
</dbReference>
<dbReference type="InterPro" id="IPR029064">
    <property type="entry name" value="Ribosomal_eL30-like_sf"/>
</dbReference>
<dbReference type="Gene3D" id="3.30.1330.30">
    <property type="match status" value="1"/>
</dbReference>
<evidence type="ECO:0000259" key="5">
    <source>
        <dbReference type="Pfam" id="PF22435"/>
    </source>
</evidence>
<dbReference type="Proteomes" id="UP000192790">
    <property type="component" value="Unassembled WGS sequence"/>
</dbReference>
<evidence type="ECO:0000313" key="7">
    <source>
        <dbReference type="Proteomes" id="UP000192790"/>
    </source>
</evidence>
<dbReference type="CDD" id="cd18095">
    <property type="entry name" value="SpoU-like_rRNA-MTase"/>
    <property type="match status" value="1"/>
</dbReference>
<dbReference type="EMBL" id="FWXW01000002">
    <property type="protein sequence ID" value="SMC46800.1"/>
    <property type="molecule type" value="Genomic_DNA"/>
</dbReference>
<dbReference type="OrthoDB" id="9785673at2"/>
<proteinExistence type="inferred from homology"/>
<dbReference type="SUPFAM" id="SSF75217">
    <property type="entry name" value="alpha/beta knot"/>
    <property type="match status" value="1"/>
</dbReference>
<accession>A0A1W1ZEA4</accession>
<dbReference type="InterPro" id="IPR029026">
    <property type="entry name" value="tRNA_m1G_MTases_N"/>
</dbReference>
<protein>
    <submittedName>
        <fullName evidence="6">RNA methyltransferase, TrmH family</fullName>
    </submittedName>
</protein>
<dbReference type="Gene3D" id="3.40.1280.10">
    <property type="match status" value="1"/>
</dbReference>
<evidence type="ECO:0000256" key="2">
    <source>
        <dbReference type="ARBA" id="ARBA00022603"/>
    </source>
</evidence>
<dbReference type="SUPFAM" id="SSF55315">
    <property type="entry name" value="L30e-like"/>
    <property type="match status" value="1"/>
</dbReference>
<dbReference type="AlphaFoldDB" id="A0A1W1ZEA4"/>
<reference evidence="6 7" key="1">
    <citation type="submission" date="2017-04" db="EMBL/GenBank/DDBJ databases">
        <authorList>
            <person name="Afonso C.L."/>
            <person name="Miller P.J."/>
            <person name="Scott M.A."/>
            <person name="Spackman E."/>
            <person name="Goraichik I."/>
            <person name="Dimitrov K.M."/>
            <person name="Suarez D.L."/>
            <person name="Swayne D.E."/>
        </authorList>
    </citation>
    <scope>NUCLEOTIDE SEQUENCE [LARGE SCALE GENOMIC DNA]</scope>
    <source>
        <strain evidence="6 7">DSM 12816</strain>
    </source>
</reference>
<dbReference type="GO" id="GO:0008173">
    <property type="term" value="F:RNA methyltransferase activity"/>
    <property type="evidence" value="ECO:0007669"/>
    <property type="project" value="InterPro"/>
</dbReference>
<evidence type="ECO:0000313" key="6">
    <source>
        <dbReference type="EMBL" id="SMC46800.1"/>
    </source>
</evidence>
<dbReference type="PANTHER" id="PTHR43191:SF2">
    <property type="entry name" value="RRNA METHYLTRANSFERASE 3, MITOCHONDRIAL"/>
    <property type="match status" value="1"/>
</dbReference>
<name>A0A1W1ZEA4_9FIRM</name>
<dbReference type="InterPro" id="IPR051259">
    <property type="entry name" value="rRNA_Methyltransferase"/>
</dbReference>
<feature type="domain" description="MRM3-like substrate binding" evidence="5">
    <location>
        <begin position="9"/>
        <end position="90"/>
    </location>
</feature>
<dbReference type="GO" id="GO:0032259">
    <property type="term" value="P:methylation"/>
    <property type="evidence" value="ECO:0007669"/>
    <property type="project" value="UniProtKB-KW"/>
</dbReference>
<sequence>MERITSRTNPLLTHIRKLGADRGYRGKQGEFLCDGGKLLEEAMKWKAEITAVVTSELESLPEISGSARVISVPGELLRSVSPLQNPQSVLFACRIPEWPMKDGEGRDRLIVLEGIQDPGNLGTVLRTADAFGMDRVILLPGCADPYNPKTVRATMGAVFRMPLSEMGYPELKQFSLENGISLYAAALDADAEDVRAVKLQRAAAVVGSEGSGISREARALCRGCVKIPMAGRCESLNAAVAAAILMWEMNKDIL</sequence>
<dbReference type="RefSeq" id="WP_084233646.1">
    <property type="nucleotide sequence ID" value="NZ_FWXW01000002.1"/>
</dbReference>
<dbReference type="STRING" id="1122930.SAMN02745168_1005"/>
<evidence type="ECO:0000256" key="1">
    <source>
        <dbReference type="ARBA" id="ARBA00007228"/>
    </source>
</evidence>
<feature type="domain" description="tRNA/rRNA methyltransferase SpoU type" evidence="4">
    <location>
        <begin position="109"/>
        <end position="247"/>
    </location>
</feature>
<organism evidence="6 7">
    <name type="scientific">Papillibacter cinnamivorans DSM 12816</name>
    <dbReference type="NCBI Taxonomy" id="1122930"/>
    <lineage>
        <taxon>Bacteria</taxon>
        <taxon>Bacillati</taxon>
        <taxon>Bacillota</taxon>
        <taxon>Clostridia</taxon>
        <taxon>Eubacteriales</taxon>
        <taxon>Oscillospiraceae</taxon>
        <taxon>Papillibacter</taxon>
    </lineage>
</organism>